<proteinExistence type="predicted"/>
<accession>A0ABV7YGF8</accession>
<dbReference type="PANTHER" id="PTHR43441:SF2">
    <property type="entry name" value="FAMILY ACETYLTRANSFERASE, PUTATIVE (AFU_ORTHOLOGUE AFUA_7G00850)-RELATED"/>
    <property type="match status" value="1"/>
</dbReference>
<gene>
    <name evidence="2" type="ORF">ACFOUW_21325</name>
</gene>
<dbReference type="Proteomes" id="UP001595699">
    <property type="component" value="Unassembled WGS sequence"/>
</dbReference>
<sequence length="182" mass="20432">MLNGERVLLRATTRDDVPMLHRLESDADLQQLTNTRPWRPESLEAAYARYDKELVDLDKAMALFTIVPRDRADEVGSGVGYGLLWGIDVHQRVAHLGLSLVPEARGQGYGLDAVRVLLDYGFRIRALLRIGCETLTTNTGMIKVAEAAGFVREGVLRSVGYVDGERVDEQVFGLLYEEWKQK</sequence>
<dbReference type="Gene3D" id="3.40.630.30">
    <property type="match status" value="1"/>
</dbReference>
<keyword evidence="3" id="KW-1185">Reference proteome</keyword>
<dbReference type="InterPro" id="IPR016181">
    <property type="entry name" value="Acyl_CoA_acyltransferase"/>
</dbReference>
<dbReference type="GO" id="GO:0016746">
    <property type="term" value="F:acyltransferase activity"/>
    <property type="evidence" value="ECO:0007669"/>
    <property type="project" value="UniProtKB-KW"/>
</dbReference>
<dbReference type="InterPro" id="IPR051908">
    <property type="entry name" value="Ribosomal_N-acetyltransferase"/>
</dbReference>
<reference evidence="3" key="1">
    <citation type="journal article" date="2019" name="Int. J. Syst. Evol. Microbiol.">
        <title>The Global Catalogue of Microorganisms (GCM) 10K type strain sequencing project: providing services to taxonomists for standard genome sequencing and annotation.</title>
        <authorList>
            <consortium name="The Broad Institute Genomics Platform"/>
            <consortium name="The Broad Institute Genome Sequencing Center for Infectious Disease"/>
            <person name="Wu L."/>
            <person name="Ma J."/>
        </authorList>
    </citation>
    <scope>NUCLEOTIDE SEQUENCE [LARGE SCALE GENOMIC DNA]</scope>
    <source>
        <strain evidence="3">CGMCC 4.7241</strain>
    </source>
</reference>
<dbReference type="EC" id="2.3.-.-" evidence="2"/>
<dbReference type="InterPro" id="IPR000182">
    <property type="entry name" value="GNAT_dom"/>
</dbReference>
<dbReference type="EMBL" id="JBHRZH010000018">
    <property type="protein sequence ID" value="MFC3763394.1"/>
    <property type="molecule type" value="Genomic_DNA"/>
</dbReference>
<dbReference type="PROSITE" id="PS51186">
    <property type="entry name" value="GNAT"/>
    <property type="match status" value="1"/>
</dbReference>
<keyword evidence="2" id="KW-0012">Acyltransferase</keyword>
<comment type="caution">
    <text evidence="2">The sequence shown here is derived from an EMBL/GenBank/DDBJ whole genome shotgun (WGS) entry which is preliminary data.</text>
</comment>
<evidence type="ECO:0000313" key="2">
    <source>
        <dbReference type="EMBL" id="MFC3763394.1"/>
    </source>
</evidence>
<feature type="domain" description="N-acetyltransferase" evidence="1">
    <location>
        <begin position="7"/>
        <end position="168"/>
    </location>
</feature>
<evidence type="ECO:0000259" key="1">
    <source>
        <dbReference type="PROSITE" id="PS51186"/>
    </source>
</evidence>
<organism evidence="2 3">
    <name type="scientific">Tenggerimyces flavus</name>
    <dbReference type="NCBI Taxonomy" id="1708749"/>
    <lineage>
        <taxon>Bacteria</taxon>
        <taxon>Bacillati</taxon>
        <taxon>Actinomycetota</taxon>
        <taxon>Actinomycetes</taxon>
        <taxon>Propionibacteriales</taxon>
        <taxon>Nocardioidaceae</taxon>
        <taxon>Tenggerimyces</taxon>
    </lineage>
</organism>
<protein>
    <submittedName>
        <fullName evidence="2">GNAT family N-acetyltransferase</fullName>
        <ecNumber evidence="2">2.3.-.-</ecNumber>
    </submittedName>
</protein>
<name>A0ABV7YGF8_9ACTN</name>
<evidence type="ECO:0000313" key="3">
    <source>
        <dbReference type="Proteomes" id="UP001595699"/>
    </source>
</evidence>
<dbReference type="PANTHER" id="PTHR43441">
    <property type="entry name" value="RIBOSOMAL-PROTEIN-SERINE ACETYLTRANSFERASE"/>
    <property type="match status" value="1"/>
</dbReference>
<dbReference type="RefSeq" id="WP_205117754.1">
    <property type="nucleotide sequence ID" value="NZ_JAFBCM010000001.1"/>
</dbReference>
<dbReference type="SUPFAM" id="SSF55729">
    <property type="entry name" value="Acyl-CoA N-acyltransferases (Nat)"/>
    <property type="match status" value="1"/>
</dbReference>
<keyword evidence="2" id="KW-0808">Transferase</keyword>
<dbReference type="Pfam" id="PF13302">
    <property type="entry name" value="Acetyltransf_3"/>
    <property type="match status" value="1"/>
</dbReference>